<keyword evidence="3" id="KW-1185">Reference proteome</keyword>
<protein>
    <submittedName>
        <fullName evidence="2">Uncharacterized protein</fullName>
    </submittedName>
</protein>
<organism evidence="2 3">
    <name type="scientific">Colletotrichum spaethianum</name>
    <dbReference type="NCBI Taxonomy" id="700344"/>
    <lineage>
        <taxon>Eukaryota</taxon>
        <taxon>Fungi</taxon>
        <taxon>Dikarya</taxon>
        <taxon>Ascomycota</taxon>
        <taxon>Pezizomycotina</taxon>
        <taxon>Sordariomycetes</taxon>
        <taxon>Hypocreomycetidae</taxon>
        <taxon>Glomerellales</taxon>
        <taxon>Glomerellaceae</taxon>
        <taxon>Colletotrichum</taxon>
        <taxon>Colletotrichum spaethianum species complex</taxon>
    </lineage>
</organism>
<feature type="compositionally biased region" description="Basic and acidic residues" evidence="1">
    <location>
        <begin position="100"/>
        <end position="109"/>
    </location>
</feature>
<dbReference type="EMBL" id="BQXU01000004">
    <property type="protein sequence ID" value="GKT42129.1"/>
    <property type="molecule type" value="Genomic_DNA"/>
</dbReference>
<proteinExistence type="predicted"/>
<dbReference type="RefSeq" id="XP_049124479.1">
    <property type="nucleotide sequence ID" value="XM_049268522.1"/>
</dbReference>
<comment type="caution">
    <text evidence="2">The sequence shown here is derived from an EMBL/GenBank/DDBJ whole genome shotgun (WGS) entry which is preliminary data.</text>
</comment>
<dbReference type="Proteomes" id="UP001055115">
    <property type="component" value="Unassembled WGS sequence"/>
</dbReference>
<sequence length="122" mass="13701">MALSFQSVALLFFVLHKPGRRPARKAQNRDETASEYSPGHSNTTVPNLSIPRARQDALPHYSKPISSPDSKWPRLGHPTRPTKSRTCRDAFDNMVLTTRDTSDSEEKRSLPLTITKKKTCPA</sequence>
<evidence type="ECO:0000256" key="1">
    <source>
        <dbReference type="SAM" id="MobiDB-lite"/>
    </source>
</evidence>
<dbReference type="AlphaFoldDB" id="A0AA37L7N6"/>
<name>A0AA37L7N6_9PEZI</name>
<feature type="region of interest" description="Disordered" evidence="1">
    <location>
        <begin position="19"/>
        <end position="122"/>
    </location>
</feature>
<accession>A0AA37L7N6</accession>
<gene>
    <name evidence="2" type="ORF">ColSpa_02310</name>
</gene>
<reference evidence="2 3" key="1">
    <citation type="submission" date="2022-03" db="EMBL/GenBank/DDBJ databases">
        <title>Genome data of Colletotrichum spp.</title>
        <authorList>
            <person name="Utami Y.D."/>
            <person name="Hiruma K."/>
        </authorList>
    </citation>
    <scope>NUCLEOTIDE SEQUENCE [LARGE SCALE GENOMIC DNA]</scope>
    <source>
        <strain evidence="2 3">MAFF 239500</strain>
    </source>
</reference>
<evidence type="ECO:0000313" key="2">
    <source>
        <dbReference type="EMBL" id="GKT42129.1"/>
    </source>
</evidence>
<dbReference type="GeneID" id="73323112"/>
<evidence type="ECO:0000313" key="3">
    <source>
        <dbReference type="Proteomes" id="UP001055115"/>
    </source>
</evidence>